<proteinExistence type="predicted"/>
<protein>
    <submittedName>
        <fullName evidence="1">Uncharacterized protein</fullName>
    </submittedName>
</protein>
<reference evidence="1" key="1">
    <citation type="submission" date="2019-08" db="EMBL/GenBank/DDBJ databases">
        <authorList>
            <person name="Kucharzyk K."/>
            <person name="Murdoch R.W."/>
            <person name="Higgins S."/>
            <person name="Loffler F."/>
        </authorList>
    </citation>
    <scope>NUCLEOTIDE SEQUENCE</scope>
</reference>
<gene>
    <name evidence="1" type="ORF">SDC9_164114</name>
</gene>
<sequence>MYERRGLDLRLRVVAPDHRLMFDARAINLSVLACEIEETVGCGGSRRYRSADDGAPFQLSRRGVDRVHLSVAVPDIDHAVSHHRRTGDGGVCFVFPLLPARFDRNRVDISVVRAEVYRVIGDGGRGLYAVGGGELPYHLPRIGVKAIEPAVKAADIEPAIDYGGGRCDPIVGGKLP</sequence>
<dbReference type="AlphaFoldDB" id="A0A645FQP7"/>
<name>A0A645FQP7_9ZZZZ</name>
<dbReference type="EMBL" id="VSSQ01063765">
    <property type="protein sequence ID" value="MPN16768.1"/>
    <property type="molecule type" value="Genomic_DNA"/>
</dbReference>
<evidence type="ECO:0000313" key="1">
    <source>
        <dbReference type="EMBL" id="MPN16768.1"/>
    </source>
</evidence>
<comment type="caution">
    <text evidence="1">The sequence shown here is derived from an EMBL/GenBank/DDBJ whole genome shotgun (WGS) entry which is preliminary data.</text>
</comment>
<accession>A0A645FQP7</accession>
<organism evidence="1">
    <name type="scientific">bioreactor metagenome</name>
    <dbReference type="NCBI Taxonomy" id="1076179"/>
    <lineage>
        <taxon>unclassified sequences</taxon>
        <taxon>metagenomes</taxon>
        <taxon>ecological metagenomes</taxon>
    </lineage>
</organism>